<dbReference type="AlphaFoldDB" id="A0A9X2JK30"/>
<organism evidence="2 3">
    <name type="scientific">Aeoliella straminimaris</name>
    <dbReference type="NCBI Taxonomy" id="2954799"/>
    <lineage>
        <taxon>Bacteria</taxon>
        <taxon>Pseudomonadati</taxon>
        <taxon>Planctomycetota</taxon>
        <taxon>Planctomycetia</taxon>
        <taxon>Pirellulales</taxon>
        <taxon>Lacipirellulaceae</taxon>
        <taxon>Aeoliella</taxon>
    </lineage>
</organism>
<dbReference type="EMBL" id="JAMXLR010000061">
    <property type="protein sequence ID" value="MCO6045779.1"/>
    <property type="molecule type" value="Genomic_DNA"/>
</dbReference>
<comment type="caution">
    <text evidence="2">The sequence shown here is derived from an EMBL/GenBank/DDBJ whole genome shotgun (WGS) entry which is preliminary data.</text>
</comment>
<evidence type="ECO:0000256" key="1">
    <source>
        <dbReference type="SAM" id="Phobius"/>
    </source>
</evidence>
<feature type="transmembrane region" description="Helical" evidence="1">
    <location>
        <begin position="51"/>
        <end position="70"/>
    </location>
</feature>
<feature type="transmembrane region" description="Helical" evidence="1">
    <location>
        <begin position="106"/>
        <end position="127"/>
    </location>
</feature>
<proteinExistence type="predicted"/>
<name>A0A9X2JK30_9BACT</name>
<accession>A0A9X2JK30</accession>
<keyword evidence="1" id="KW-0472">Membrane</keyword>
<dbReference type="Proteomes" id="UP001155241">
    <property type="component" value="Unassembled WGS sequence"/>
</dbReference>
<feature type="transmembrane region" description="Helical" evidence="1">
    <location>
        <begin position="148"/>
        <end position="166"/>
    </location>
</feature>
<feature type="transmembrane region" description="Helical" evidence="1">
    <location>
        <begin position="203"/>
        <end position="223"/>
    </location>
</feature>
<keyword evidence="1" id="KW-1133">Transmembrane helix</keyword>
<keyword evidence="1" id="KW-0812">Transmembrane</keyword>
<feature type="transmembrane region" description="Helical" evidence="1">
    <location>
        <begin position="178"/>
        <end position="196"/>
    </location>
</feature>
<dbReference type="RefSeq" id="WP_252853891.1">
    <property type="nucleotide sequence ID" value="NZ_JAMXLR010000061.1"/>
</dbReference>
<protein>
    <submittedName>
        <fullName evidence="2">Uncharacterized protein</fullName>
    </submittedName>
</protein>
<feature type="transmembrane region" description="Helical" evidence="1">
    <location>
        <begin position="19"/>
        <end position="39"/>
    </location>
</feature>
<gene>
    <name evidence="2" type="ORF">NG895_17920</name>
</gene>
<feature type="transmembrane region" description="Helical" evidence="1">
    <location>
        <begin position="229"/>
        <end position="248"/>
    </location>
</feature>
<keyword evidence="3" id="KW-1185">Reference proteome</keyword>
<evidence type="ECO:0000313" key="3">
    <source>
        <dbReference type="Proteomes" id="UP001155241"/>
    </source>
</evidence>
<evidence type="ECO:0000313" key="2">
    <source>
        <dbReference type="EMBL" id="MCO6045779.1"/>
    </source>
</evidence>
<sequence length="273" mass="29603">MTDPAATTDDDGRTSASRLGPFSLAVVAAIVLTDVIALLPWNRTLDETRVAVFLGFMIGQAGALPLWTFAAGIRYRLLMAVGSLAGASLIAVLFAYWVEIPDLDDLAILVLMFLVYALAILLSMLLIHSLRSRTDLSTWQPRFVVRQLLGVMIVTALIAATVRLALPAIDAFGDIGNLAPLFGWSVTAITAGVLLLNHPPSLWRLGAFAGIGLAIGYLCTRLTSWDEGLYANVVQMTTLAVCLVVPQFDRYVLRVALEPRERSDPEQHLDENA</sequence>
<reference evidence="2" key="1">
    <citation type="submission" date="2022-06" db="EMBL/GenBank/DDBJ databases">
        <title>Aeoliella straminimaris, a novel planctomycete from sediments.</title>
        <authorList>
            <person name="Vitorino I.R."/>
            <person name="Lage O.M."/>
        </authorList>
    </citation>
    <scope>NUCLEOTIDE SEQUENCE</scope>
    <source>
        <strain evidence="2">ICT_H6.2</strain>
    </source>
</reference>
<feature type="transmembrane region" description="Helical" evidence="1">
    <location>
        <begin position="77"/>
        <end position="100"/>
    </location>
</feature>